<evidence type="ECO:0000313" key="2">
    <source>
        <dbReference type="EMBL" id="BBG99383.1"/>
    </source>
</evidence>
<proteinExistence type="predicted"/>
<dbReference type="EMBL" id="AP019299">
    <property type="protein sequence ID" value="BBG99383.1"/>
    <property type="molecule type" value="Genomic_DNA"/>
</dbReference>
<feature type="compositionally biased region" description="Basic and acidic residues" evidence="1">
    <location>
        <begin position="58"/>
        <end position="70"/>
    </location>
</feature>
<gene>
    <name evidence="2" type="ORF">Prudu_009054</name>
</gene>
<accession>A0A4Y1R5M2</accession>
<feature type="region of interest" description="Disordered" evidence="1">
    <location>
        <begin position="33"/>
        <end position="94"/>
    </location>
</feature>
<evidence type="ECO:0000256" key="1">
    <source>
        <dbReference type="SAM" id="MobiDB-lite"/>
    </source>
</evidence>
<reference evidence="2" key="1">
    <citation type="journal article" date="2019" name="Science">
        <title>Mutation of a bHLH transcription factor allowed almond domestication.</title>
        <authorList>
            <person name="Sanchez-Perez R."/>
            <person name="Pavan S."/>
            <person name="Mazzeo R."/>
            <person name="Moldovan C."/>
            <person name="Aiese Cigliano R."/>
            <person name="Del Cueto J."/>
            <person name="Ricciardi F."/>
            <person name="Lotti C."/>
            <person name="Ricciardi L."/>
            <person name="Dicenta F."/>
            <person name="Lopez-Marques R.L."/>
            <person name="Lindberg Moller B."/>
        </authorList>
    </citation>
    <scope>NUCLEOTIDE SEQUENCE</scope>
</reference>
<organism evidence="2">
    <name type="scientific">Prunus dulcis</name>
    <name type="common">Almond</name>
    <name type="synonym">Amygdalus dulcis</name>
    <dbReference type="NCBI Taxonomy" id="3755"/>
    <lineage>
        <taxon>Eukaryota</taxon>
        <taxon>Viridiplantae</taxon>
        <taxon>Streptophyta</taxon>
        <taxon>Embryophyta</taxon>
        <taxon>Tracheophyta</taxon>
        <taxon>Spermatophyta</taxon>
        <taxon>Magnoliopsida</taxon>
        <taxon>eudicotyledons</taxon>
        <taxon>Gunneridae</taxon>
        <taxon>Pentapetalae</taxon>
        <taxon>rosids</taxon>
        <taxon>fabids</taxon>
        <taxon>Rosales</taxon>
        <taxon>Rosaceae</taxon>
        <taxon>Amygdaloideae</taxon>
        <taxon>Amygdaleae</taxon>
        <taxon>Prunus</taxon>
    </lineage>
</organism>
<name>A0A4Y1R5M2_PRUDU</name>
<protein>
    <submittedName>
        <fullName evidence="2">Uncharacterized protein</fullName>
    </submittedName>
</protein>
<dbReference type="AlphaFoldDB" id="A0A4Y1R5M2"/>
<sequence length="129" mass="14164">IFIPLSLLSPVTFSLFLSLLPRELGRATLRLLGDGPATTGRADLHRCTIGSTSVSPSRPDRPPPRGRPELAGKPCFPTEVRPKPSELPARNSPSFLHQIDRVRHQEPDRIAKETFEGSKGDFAEISTEV</sequence>
<feature type="non-terminal residue" evidence="2">
    <location>
        <position position="1"/>
    </location>
</feature>